<accession>A0A8B8FMR1</accession>
<protein>
    <submittedName>
        <fullName evidence="2">Uncharacterized protein LOC112684527</fullName>
    </submittedName>
</protein>
<dbReference type="OrthoDB" id="6615863at2759"/>
<dbReference type="Proteomes" id="UP000694846">
    <property type="component" value="Unplaced"/>
</dbReference>
<sequence length="90" mass="10747">MISEAFIEIMGPEEKQYYDFADYVLDNYIETNHFSPILWAKEPNKNTRTKNGTESYLRHEFYVPHPNIFHSISVLKQQQTVTETKFRKTT</sequence>
<proteinExistence type="predicted"/>
<dbReference type="GeneID" id="112684527"/>
<name>A0A8B8FMR1_9HEMI</name>
<evidence type="ECO:0000313" key="1">
    <source>
        <dbReference type="Proteomes" id="UP000694846"/>
    </source>
</evidence>
<evidence type="ECO:0000313" key="2">
    <source>
        <dbReference type="RefSeq" id="XP_025411873.1"/>
    </source>
</evidence>
<reference evidence="2" key="1">
    <citation type="submission" date="2025-08" db="UniProtKB">
        <authorList>
            <consortium name="RefSeq"/>
        </authorList>
    </citation>
    <scope>IDENTIFICATION</scope>
    <source>
        <tissue evidence="2">Whole body</tissue>
    </source>
</reference>
<organism evidence="1 2">
    <name type="scientific">Sipha flava</name>
    <name type="common">yellow sugarcane aphid</name>
    <dbReference type="NCBI Taxonomy" id="143950"/>
    <lineage>
        <taxon>Eukaryota</taxon>
        <taxon>Metazoa</taxon>
        <taxon>Ecdysozoa</taxon>
        <taxon>Arthropoda</taxon>
        <taxon>Hexapoda</taxon>
        <taxon>Insecta</taxon>
        <taxon>Pterygota</taxon>
        <taxon>Neoptera</taxon>
        <taxon>Paraneoptera</taxon>
        <taxon>Hemiptera</taxon>
        <taxon>Sternorrhyncha</taxon>
        <taxon>Aphidomorpha</taxon>
        <taxon>Aphidoidea</taxon>
        <taxon>Aphididae</taxon>
        <taxon>Sipha</taxon>
    </lineage>
</organism>
<dbReference type="RefSeq" id="XP_025411873.1">
    <property type="nucleotide sequence ID" value="XM_025556088.1"/>
</dbReference>
<dbReference type="AlphaFoldDB" id="A0A8B8FMR1"/>
<gene>
    <name evidence="2" type="primary">LOC112684527</name>
</gene>
<keyword evidence="1" id="KW-1185">Reference proteome</keyword>